<reference evidence="1 2" key="1">
    <citation type="submission" date="2019-02" db="EMBL/GenBank/DDBJ databases">
        <title>Deep-cultivation of Planctomycetes and their phenomic and genomic characterization uncovers novel biology.</title>
        <authorList>
            <person name="Wiegand S."/>
            <person name="Jogler M."/>
            <person name="Boedeker C."/>
            <person name="Pinto D."/>
            <person name="Vollmers J."/>
            <person name="Rivas-Marin E."/>
            <person name="Kohn T."/>
            <person name="Peeters S.H."/>
            <person name="Heuer A."/>
            <person name="Rast P."/>
            <person name="Oberbeckmann S."/>
            <person name="Bunk B."/>
            <person name="Jeske O."/>
            <person name="Meyerdierks A."/>
            <person name="Storesund J.E."/>
            <person name="Kallscheuer N."/>
            <person name="Luecker S."/>
            <person name="Lage O.M."/>
            <person name="Pohl T."/>
            <person name="Merkel B.J."/>
            <person name="Hornburger P."/>
            <person name="Mueller R.-W."/>
            <person name="Bruemmer F."/>
            <person name="Labrenz M."/>
            <person name="Spormann A.M."/>
            <person name="Op den Camp H."/>
            <person name="Overmann J."/>
            <person name="Amann R."/>
            <person name="Jetten M.S.M."/>
            <person name="Mascher T."/>
            <person name="Medema M.H."/>
            <person name="Devos D.P."/>
            <person name="Kaster A.-K."/>
            <person name="Ovreas L."/>
            <person name="Rohde M."/>
            <person name="Galperin M.Y."/>
            <person name="Jogler C."/>
        </authorList>
    </citation>
    <scope>NUCLEOTIDE SEQUENCE [LARGE SCALE GENOMIC DNA]</scope>
    <source>
        <strain evidence="1 2">Pan241w</strain>
    </source>
</reference>
<accession>A0A517R966</accession>
<name>A0A517R966_9PLAN</name>
<evidence type="ECO:0000313" key="2">
    <source>
        <dbReference type="Proteomes" id="UP000317171"/>
    </source>
</evidence>
<protein>
    <submittedName>
        <fullName evidence="1">Uncharacterized protein</fullName>
    </submittedName>
</protein>
<dbReference type="KEGG" id="gaz:Pan241w_04910"/>
<gene>
    <name evidence="1" type="ORF">Pan241w_04910</name>
</gene>
<dbReference type="AlphaFoldDB" id="A0A517R966"/>
<dbReference type="RefSeq" id="WP_198000281.1">
    <property type="nucleotide sequence ID" value="NZ_CP036269.1"/>
</dbReference>
<evidence type="ECO:0000313" key="1">
    <source>
        <dbReference type="EMBL" id="QDT40434.1"/>
    </source>
</evidence>
<proteinExistence type="predicted"/>
<organism evidence="1 2">
    <name type="scientific">Gimesia alba</name>
    <dbReference type="NCBI Taxonomy" id="2527973"/>
    <lineage>
        <taxon>Bacteria</taxon>
        <taxon>Pseudomonadati</taxon>
        <taxon>Planctomycetota</taxon>
        <taxon>Planctomycetia</taxon>
        <taxon>Planctomycetales</taxon>
        <taxon>Planctomycetaceae</taxon>
        <taxon>Gimesia</taxon>
    </lineage>
</organism>
<dbReference type="EMBL" id="CP036269">
    <property type="protein sequence ID" value="QDT40434.1"/>
    <property type="molecule type" value="Genomic_DNA"/>
</dbReference>
<dbReference type="Proteomes" id="UP000317171">
    <property type="component" value="Chromosome"/>
</dbReference>
<keyword evidence="2" id="KW-1185">Reference proteome</keyword>
<sequence length="56" mass="5929">MMLQIIEVSDGVEGLISVECAPLGHGLDLGNDAEMQRCCFLETSENAGSRLSAVAF</sequence>